<dbReference type="InterPro" id="IPR036291">
    <property type="entry name" value="NAD(P)-bd_dom_sf"/>
</dbReference>
<organism evidence="4 5">
    <name type="scientific">Candidatus Deianiraea vastatrix</name>
    <dbReference type="NCBI Taxonomy" id="2163644"/>
    <lineage>
        <taxon>Bacteria</taxon>
        <taxon>Pseudomonadati</taxon>
        <taxon>Pseudomonadota</taxon>
        <taxon>Alphaproteobacteria</taxon>
        <taxon>Rickettsiales</taxon>
        <taxon>Candidatus Deianiraeaceae</taxon>
        <taxon>Candidatus Deianiraea</taxon>
    </lineage>
</organism>
<evidence type="ECO:0000259" key="3">
    <source>
        <dbReference type="SMART" id="SM00829"/>
    </source>
</evidence>
<dbReference type="Pfam" id="PF00107">
    <property type="entry name" value="ADH_zinc_N"/>
    <property type="match status" value="1"/>
</dbReference>
<dbReference type="InterPro" id="IPR020843">
    <property type="entry name" value="ER"/>
</dbReference>
<dbReference type="Pfam" id="PF08240">
    <property type="entry name" value="ADH_N"/>
    <property type="match status" value="1"/>
</dbReference>
<evidence type="ECO:0000313" key="5">
    <source>
        <dbReference type="Proteomes" id="UP000321934"/>
    </source>
</evidence>
<dbReference type="GO" id="GO:0003960">
    <property type="term" value="F:quinone reductase (NADPH) activity"/>
    <property type="evidence" value="ECO:0007669"/>
    <property type="project" value="TreeGrafter"/>
</dbReference>
<keyword evidence="5" id="KW-1185">Reference proteome</keyword>
<dbReference type="InterPro" id="IPR013154">
    <property type="entry name" value="ADH-like_N"/>
</dbReference>
<dbReference type="OrthoDB" id="9805883at2"/>
<gene>
    <name evidence="4" type="ORF">Deia_00550</name>
</gene>
<accession>A0A5B8XEN1</accession>
<dbReference type="InterPro" id="IPR011032">
    <property type="entry name" value="GroES-like_sf"/>
</dbReference>
<feature type="domain" description="Enoyl reductase (ER)" evidence="3">
    <location>
        <begin position="10"/>
        <end position="324"/>
    </location>
</feature>
<dbReference type="EMBL" id="CP029077">
    <property type="protein sequence ID" value="QED23345.1"/>
    <property type="molecule type" value="Genomic_DNA"/>
</dbReference>
<dbReference type="PANTHER" id="PTHR48106:SF13">
    <property type="entry name" value="QUINONE OXIDOREDUCTASE-RELATED"/>
    <property type="match status" value="1"/>
</dbReference>
<dbReference type="GO" id="GO:0035925">
    <property type="term" value="F:mRNA 3'-UTR AU-rich region binding"/>
    <property type="evidence" value="ECO:0007669"/>
    <property type="project" value="TreeGrafter"/>
</dbReference>
<dbReference type="SUPFAM" id="SSF50129">
    <property type="entry name" value="GroES-like"/>
    <property type="match status" value="1"/>
</dbReference>
<dbReference type="AlphaFoldDB" id="A0A5B8XEN1"/>
<dbReference type="GO" id="GO:0070402">
    <property type="term" value="F:NADPH binding"/>
    <property type="evidence" value="ECO:0007669"/>
    <property type="project" value="TreeGrafter"/>
</dbReference>
<dbReference type="Gene3D" id="3.90.180.10">
    <property type="entry name" value="Medium-chain alcohol dehydrogenases, catalytic domain"/>
    <property type="match status" value="1"/>
</dbReference>
<evidence type="ECO:0000256" key="1">
    <source>
        <dbReference type="ARBA" id="ARBA00022857"/>
    </source>
</evidence>
<name>A0A5B8XEN1_9RICK</name>
<dbReference type="SMART" id="SM00829">
    <property type="entry name" value="PKS_ER"/>
    <property type="match status" value="1"/>
</dbReference>
<dbReference type="PANTHER" id="PTHR48106">
    <property type="entry name" value="QUINONE OXIDOREDUCTASE PIG3-RELATED"/>
    <property type="match status" value="1"/>
</dbReference>
<keyword evidence="1" id="KW-0521">NADP</keyword>
<dbReference type="GO" id="GO:0005829">
    <property type="term" value="C:cytosol"/>
    <property type="evidence" value="ECO:0007669"/>
    <property type="project" value="TreeGrafter"/>
</dbReference>
<dbReference type="RefSeq" id="WP_146820624.1">
    <property type="nucleotide sequence ID" value="NZ_CP029077.1"/>
</dbReference>
<evidence type="ECO:0000313" key="4">
    <source>
        <dbReference type="EMBL" id="QED23345.1"/>
    </source>
</evidence>
<proteinExistence type="predicted"/>
<reference evidence="4 5" key="1">
    <citation type="journal article" date="2019" name="ISME J.">
        <title>Deianiraea, an extracellular bacterium associated with the ciliate Paramecium, suggests an alternative scenario for the evolution of Rickettsiales.</title>
        <authorList>
            <person name="Castelli M."/>
            <person name="Sabaneyeva E."/>
            <person name="Lanzoni O."/>
            <person name="Lebedeva N."/>
            <person name="Floriano A.M."/>
            <person name="Gaiarsa S."/>
            <person name="Benken K."/>
            <person name="Modeo L."/>
            <person name="Bandi C."/>
            <person name="Potekhin A."/>
            <person name="Sassera D."/>
            <person name="Petroni G."/>
        </authorList>
    </citation>
    <scope>NUCLEOTIDE SEQUENCE [LARGE SCALE GENOMIC DNA]</scope>
    <source>
        <strain evidence="4">CyL4-1</strain>
    </source>
</reference>
<dbReference type="Gene3D" id="3.40.50.720">
    <property type="entry name" value="NAD(P)-binding Rossmann-like Domain"/>
    <property type="match status" value="1"/>
</dbReference>
<evidence type="ECO:0000256" key="2">
    <source>
        <dbReference type="ARBA" id="ARBA00023002"/>
    </source>
</evidence>
<dbReference type="Proteomes" id="UP000321934">
    <property type="component" value="Chromosome"/>
</dbReference>
<keyword evidence="2" id="KW-0560">Oxidoreductase</keyword>
<dbReference type="InterPro" id="IPR013149">
    <property type="entry name" value="ADH-like_C"/>
</dbReference>
<sequence>MRGIILKKAGDPTNLVEKEIDQPKTMGKDDVCVKHTYVGVNFDDILVRRGLSELKNDEKNPVIGLEGVGTIVKVGSSVTKFKVGQRVGYAFANLGAYCQMRVLNANYCVGIPDEISDESACAILRKGLAAHTMLFRTHIPRKNHIIMVTGAGSGVGQIIARWAKYSGIKVIGVVGSDSKKDSAMSAGCDIVVNYKNEQEALDKVEQFTDKFGVNSVYDAIGKDTFNFCIKSLHVFGTYISFGNASGNITSFEPNILDAKSLFFTRPRFELYKSNRNELVLSAHELFDAFKKGAILTNISRYNFSAIPNAHADIEAKRITGCVVASVS</sequence>
<protein>
    <submittedName>
        <fullName evidence="4">Quinone oxidoreductase 1</fullName>
    </submittedName>
</protein>
<dbReference type="SUPFAM" id="SSF51735">
    <property type="entry name" value="NAD(P)-binding Rossmann-fold domains"/>
    <property type="match status" value="1"/>
</dbReference>